<keyword evidence="1" id="KW-0378">Hydrolase</keyword>
<dbReference type="SUPFAM" id="SSF52540">
    <property type="entry name" value="P-loop containing nucleoside triphosphate hydrolases"/>
    <property type="match status" value="1"/>
</dbReference>
<dbReference type="EMBL" id="CP009888">
    <property type="protein sequence ID" value="AIY65921.1"/>
    <property type="molecule type" value="Genomic_DNA"/>
</dbReference>
<proteinExistence type="predicted"/>
<accession>A0A0A7EIN1</accession>
<keyword evidence="2" id="KW-1185">Reference proteome</keyword>
<reference evidence="1 2" key="1">
    <citation type="submission" date="2014-11" db="EMBL/GenBank/DDBJ databases">
        <title>Complete Genome Sequence of Pseudoalteromonas sp. Strain OCN003 Isolated from Kaneohe Bay, Oahu, Hawaii.</title>
        <authorList>
            <person name="Beurmann S."/>
            <person name="Videau P."/>
            <person name="Ushijima B."/>
            <person name="Smith A.M."/>
            <person name="Aeby G.S."/>
            <person name="Callahan S.M."/>
            <person name="Belcaid M."/>
        </authorList>
    </citation>
    <scope>NUCLEOTIDE SEQUENCE [LARGE SCALE GENOMIC DNA]</scope>
    <source>
        <strain evidence="1 2">OCN003</strain>
    </source>
</reference>
<dbReference type="Pfam" id="PF04317">
    <property type="entry name" value="DUF463"/>
    <property type="match status" value="1"/>
</dbReference>
<evidence type="ECO:0000313" key="2">
    <source>
        <dbReference type="Proteomes" id="UP000030341"/>
    </source>
</evidence>
<dbReference type="OrthoDB" id="9777645at2"/>
<organism evidence="1 2">
    <name type="scientific">Pseudoalteromonas piratica</name>
    <dbReference type="NCBI Taxonomy" id="1348114"/>
    <lineage>
        <taxon>Bacteria</taxon>
        <taxon>Pseudomonadati</taxon>
        <taxon>Pseudomonadota</taxon>
        <taxon>Gammaproteobacteria</taxon>
        <taxon>Alteromonadales</taxon>
        <taxon>Pseudoalteromonadaceae</taxon>
        <taxon>Pseudoalteromonas</taxon>
    </lineage>
</organism>
<dbReference type="PANTHER" id="PTHR38605">
    <property type="entry name" value="ATPASE-RELATED"/>
    <property type="match status" value="1"/>
</dbReference>
<dbReference type="KEGG" id="pseo:OM33_12870"/>
<dbReference type="PIRSF" id="PIRSF019381">
    <property type="entry name" value="YcjX"/>
    <property type="match status" value="1"/>
</dbReference>
<dbReference type="Proteomes" id="UP000030341">
    <property type="component" value="Chromosome 1"/>
</dbReference>
<dbReference type="InterPro" id="IPR027417">
    <property type="entry name" value="P-loop_NTPase"/>
</dbReference>
<dbReference type="AlphaFoldDB" id="A0A0A7EIN1"/>
<dbReference type="InterPro" id="IPR007413">
    <property type="entry name" value="YcjX-like"/>
</dbReference>
<dbReference type="eggNOG" id="COG3106">
    <property type="taxonomic scope" value="Bacteria"/>
</dbReference>
<dbReference type="STRING" id="1348114.OM33_12870"/>
<gene>
    <name evidence="1" type="ORF">OM33_12870</name>
</gene>
<protein>
    <submittedName>
        <fullName evidence="1">Conserved protein YcjX with nucleoside triphosphate hydrolase domain protein</fullName>
    </submittedName>
</protein>
<dbReference type="HOGENOM" id="CLU_043657_0_0_6"/>
<evidence type="ECO:0000313" key="1">
    <source>
        <dbReference type="EMBL" id="AIY65921.1"/>
    </source>
</evidence>
<sequence length="465" mass="52668">MNHSESLQKLRAKANKLVKRGLDQHVKLAVTGLSKSGKTAFITSLIHHLTNPQSQMPFFSLQQQERFIAGKLVGQDDLSVATFDYASALSDLQAGQWPQSTNRLNTLRLNLKYKPSSGLRAHLTDVATLTIDIFDYPGEWLLDLPMLNESFLDWNNRQYALLNHAPRKVHSEAFLAKLNQLDCLAEVDYGQLKKMALEYRDLLLLFKNQCQLTELQPGRLIMPGDLEDAPITLFFPVKHIDHQTLATAPENSVLATLQKRFEQYKKDVVKTFYSNFFGGFDRQIILVDLLGALDKGREALVEQSEVLKSLLKHFDYGKSNFLSRLFSPKIDKILFAANKVDHLSAEHHKDLALLLNNLIIDAQNELNYQGVTVETMAISSVKATKQVKVTEHGEVLNCIFGKSIESEQLLTYLPAQPPMRLLPKTQWPDNGFSFPSFYPLLSAQNTLEHIRLDHAVEYLIGDKVL</sequence>
<dbReference type="GO" id="GO:0016787">
    <property type="term" value="F:hydrolase activity"/>
    <property type="evidence" value="ECO:0007669"/>
    <property type="project" value="UniProtKB-KW"/>
</dbReference>
<dbReference type="PANTHER" id="PTHR38605:SF1">
    <property type="entry name" value="ATPASE"/>
    <property type="match status" value="1"/>
</dbReference>
<name>A0A0A7EIN1_9GAMM</name>